<dbReference type="EMBL" id="CP000556">
    <property type="protein sequence ID" value="ABM97007.1"/>
    <property type="molecule type" value="Genomic_DNA"/>
</dbReference>
<dbReference type="Proteomes" id="UP000000366">
    <property type="component" value="Plasmid RPME01"/>
</dbReference>
<accession>A2SN68</accession>
<dbReference type="SMR" id="A2SN68"/>
<name>A2SN68_METPP</name>
<evidence type="ECO:0000313" key="2">
    <source>
        <dbReference type="Proteomes" id="UP000000366"/>
    </source>
</evidence>
<keyword evidence="1" id="KW-0614">Plasmid</keyword>
<organism evidence="1 2">
    <name type="scientific">Methylibium petroleiphilum (strain ATCC BAA-1232 / LMG 22953 / PM1)</name>
    <dbReference type="NCBI Taxonomy" id="420662"/>
    <lineage>
        <taxon>Bacteria</taxon>
        <taxon>Pseudomonadati</taxon>
        <taxon>Pseudomonadota</taxon>
        <taxon>Betaproteobacteria</taxon>
        <taxon>Burkholderiales</taxon>
        <taxon>Sphaerotilaceae</taxon>
        <taxon>Methylibium</taxon>
    </lineage>
</organism>
<evidence type="ECO:0000313" key="1">
    <source>
        <dbReference type="EMBL" id="ABM97007.1"/>
    </source>
</evidence>
<dbReference type="AlphaFoldDB" id="A2SN68"/>
<dbReference type="HOGENOM" id="CLU_2369630_0_0_4"/>
<geneLocation type="plasmid" evidence="1 2">
    <name>RPME01</name>
</geneLocation>
<reference evidence="1 2" key="1">
    <citation type="journal article" date="2007" name="J. Bacteriol.">
        <title>Whole-genome analysis of the methyl tert-butyl ether-degrading beta-proteobacterium Methylibium petroleiphilum PM1.</title>
        <authorList>
            <person name="Kane S.R."/>
            <person name="Chakicherla A.Y."/>
            <person name="Chain P.S.G."/>
            <person name="Schmidt R."/>
            <person name="Shin M.W."/>
            <person name="Legler T.C."/>
            <person name="Scow K.M."/>
            <person name="Larimer F.W."/>
            <person name="Lucas S.M."/>
            <person name="Richardson P.M."/>
            <person name="Hristova K.R."/>
        </authorList>
    </citation>
    <scope>NUCLEOTIDE SEQUENCE [LARGE SCALE GENOMIC DNA]</scope>
    <source>
        <strain evidence="2">ATCC BAA-1232 / LMG 22953 / PM1</strain>
        <plasmid evidence="1 2">RPME01</plasmid>
    </source>
</reference>
<keyword evidence="2" id="KW-1185">Reference proteome</keyword>
<protein>
    <submittedName>
        <fullName evidence="1">Uncharacterized protein</fullName>
    </submittedName>
</protein>
<gene>
    <name evidence="1" type="ordered locus">Mpe_B0232</name>
</gene>
<sequence>MDLAQDPKYRAVDGAIVNRETGEAIPADEPVFIFRARDVHAREALEAYACVLEPGEHRDAVCQRVADFARFAYAHPDRMKAPDSAPPAAPEHTTT</sequence>
<dbReference type="RefSeq" id="WP_011831595.1">
    <property type="nucleotide sequence ID" value="NC_008826.1"/>
</dbReference>
<proteinExistence type="predicted"/>
<dbReference type="KEGG" id="mpt:Mpe_B0232"/>